<dbReference type="Proteomes" id="UP001501521">
    <property type="component" value="Unassembled WGS sequence"/>
</dbReference>
<reference evidence="2" key="1">
    <citation type="journal article" date="2019" name="Int. J. Syst. Evol. Microbiol.">
        <title>The Global Catalogue of Microorganisms (GCM) 10K type strain sequencing project: providing services to taxonomists for standard genome sequencing and annotation.</title>
        <authorList>
            <consortium name="The Broad Institute Genomics Platform"/>
            <consortium name="The Broad Institute Genome Sequencing Center for Infectious Disease"/>
            <person name="Wu L."/>
            <person name="Ma J."/>
        </authorList>
    </citation>
    <scope>NUCLEOTIDE SEQUENCE [LARGE SCALE GENOMIC DNA]</scope>
    <source>
        <strain evidence="2">JCM 19125</strain>
    </source>
</reference>
<gene>
    <name evidence="1" type="ORF">GCM10025789_13090</name>
</gene>
<proteinExistence type="predicted"/>
<evidence type="ECO:0000313" key="2">
    <source>
        <dbReference type="Proteomes" id="UP001501521"/>
    </source>
</evidence>
<dbReference type="RefSeq" id="WP_345580754.1">
    <property type="nucleotide sequence ID" value="NZ_BAABLV010000020.1"/>
</dbReference>
<organism evidence="1 2">
    <name type="scientific">Tessaracoccus lubricantis</name>
    <dbReference type="NCBI Taxonomy" id="545543"/>
    <lineage>
        <taxon>Bacteria</taxon>
        <taxon>Bacillati</taxon>
        <taxon>Actinomycetota</taxon>
        <taxon>Actinomycetes</taxon>
        <taxon>Propionibacteriales</taxon>
        <taxon>Propionibacteriaceae</taxon>
        <taxon>Tessaracoccus</taxon>
    </lineage>
</organism>
<sequence>MDRRDLDDAATLMTLLHRGGGASSVRAMLSGWDMLQADIPSREQIETAASILVGSGFAEVDAPGRMLLTERGREVRRSVAEGAGMRSMPGAIRGMLAQCLLSRAPLALPPSVVDAALEDYRDSVRRRADRARNGRAWPRWWLPTWQSRLDGVRRAIEQLRDACAVDGDSRRASTADWLEGLFADVAGADALRRRAREALALYSGGTGSFQDVGSAAMAGAVDALYASLRAASRRLW</sequence>
<accession>A0ABP9FAI9</accession>
<comment type="caution">
    <text evidence="1">The sequence shown here is derived from an EMBL/GenBank/DDBJ whole genome shotgun (WGS) entry which is preliminary data.</text>
</comment>
<keyword evidence="2" id="KW-1185">Reference proteome</keyword>
<protein>
    <submittedName>
        <fullName evidence="1">Uncharacterized protein</fullName>
    </submittedName>
</protein>
<name>A0ABP9FAI9_9ACTN</name>
<dbReference type="EMBL" id="BAABLV010000020">
    <property type="protein sequence ID" value="GAA4896665.1"/>
    <property type="molecule type" value="Genomic_DNA"/>
</dbReference>
<evidence type="ECO:0000313" key="1">
    <source>
        <dbReference type="EMBL" id="GAA4896665.1"/>
    </source>
</evidence>